<dbReference type="RefSeq" id="WP_121056538.1">
    <property type="nucleotide sequence ID" value="NZ_RCDB01000001.1"/>
</dbReference>
<evidence type="ECO:0000313" key="2">
    <source>
        <dbReference type="EMBL" id="RLK52097.1"/>
    </source>
</evidence>
<name>A0A498C9W5_9MICO</name>
<feature type="transmembrane region" description="Helical" evidence="1">
    <location>
        <begin position="20"/>
        <end position="41"/>
    </location>
</feature>
<evidence type="ECO:0000313" key="3">
    <source>
        <dbReference type="Proteomes" id="UP000273158"/>
    </source>
</evidence>
<dbReference type="OrthoDB" id="5096967at2"/>
<organism evidence="2 3">
    <name type="scientific">Microbacterium telephonicum</name>
    <dbReference type="NCBI Taxonomy" id="1714841"/>
    <lineage>
        <taxon>Bacteria</taxon>
        <taxon>Bacillati</taxon>
        <taxon>Actinomycetota</taxon>
        <taxon>Actinomycetes</taxon>
        <taxon>Micrococcales</taxon>
        <taxon>Microbacteriaceae</taxon>
        <taxon>Microbacterium</taxon>
    </lineage>
</organism>
<accession>A0A498C9W5</accession>
<gene>
    <name evidence="2" type="ORF">C7474_0023</name>
</gene>
<dbReference type="Proteomes" id="UP000273158">
    <property type="component" value="Unassembled WGS sequence"/>
</dbReference>
<proteinExistence type="predicted"/>
<dbReference type="AlphaFoldDB" id="A0A498C9W5"/>
<protein>
    <submittedName>
        <fullName evidence="2">Uncharacterized protein</fullName>
    </submittedName>
</protein>
<dbReference type="EMBL" id="RCDB01000001">
    <property type="protein sequence ID" value="RLK52097.1"/>
    <property type="molecule type" value="Genomic_DNA"/>
</dbReference>
<comment type="caution">
    <text evidence="2">The sequence shown here is derived from an EMBL/GenBank/DDBJ whole genome shotgun (WGS) entry which is preliminary data.</text>
</comment>
<reference evidence="2 3" key="1">
    <citation type="journal article" date="2015" name="Stand. Genomic Sci.">
        <title>Genomic Encyclopedia of Bacterial and Archaeal Type Strains, Phase III: the genomes of soil and plant-associated and newly described type strains.</title>
        <authorList>
            <person name="Whitman W.B."/>
            <person name="Woyke T."/>
            <person name="Klenk H.P."/>
            <person name="Zhou Y."/>
            <person name="Lilburn T.G."/>
            <person name="Beck B.J."/>
            <person name="De Vos P."/>
            <person name="Vandamme P."/>
            <person name="Eisen J.A."/>
            <person name="Garrity G."/>
            <person name="Hugenholtz P."/>
            <person name="Kyrpides N.C."/>
        </authorList>
    </citation>
    <scope>NUCLEOTIDE SEQUENCE [LARGE SCALE GENOMIC DNA]</scope>
    <source>
        <strain evidence="2 3">S2T63</strain>
    </source>
</reference>
<keyword evidence="1" id="KW-0472">Membrane</keyword>
<keyword evidence="3" id="KW-1185">Reference proteome</keyword>
<evidence type="ECO:0000256" key="1">
    <source>
        <dbReference type="SAM" id="Phobius"/>
    </source>
</evidence>
<sequence>MASHASPFDFTDTTRCRGCFAPIVLPADGGAGGVLLIVIAARYEKQLRALRTAYSAVTSLR</sequence>
<keyword evidence="1" id="KW-0812">Transmembrane</keyword>
<keyword evidence="1" id="KW-1133">Transmembrane helix</keyword>